<dbReference type="SUPFAM" id="SSF56235">
    <property type="entry name" value="N-terminal nucleophile aminohydrolases (Ntn hydrolases)"/>
    <property type="match status" value="1"/>
</dbReference>
<keyword evidence="2 5" id="KW-0378">Hydrolase</keyword>
<evidence type="ECO:0000313" key="5">
    <source>
        <dbReference type="EMBL" id="KAK1740203.1"/>
    </source>
</evidence>
<dbReference type="Gene3D" id="3.60.60.10">
    <property type="entry name" value="Penicillin V Acylase, Chain A"/>
    <property type="match status" value="1"/>
</dbReference>
<dbReference type="InterPro" id="IPR029055">
    <property type="entry name" value="Ntn_hydrolases_N"/>
</dbReference>
<dbReference type="EMBL" id="JATAAI010000016">
    <property type="protein sequence ID" value="KAK1740203.1"/>
    <property type="molecule type" value="Genomic_DNA"/>
</dbReference>
<keyword evidence="6" id="KW-1185">Reference proteome</keyword>
<proteinExistence type="inferred from homology"/>
<feature type="compositionally biased region" description="Basic and acidic residues" evidence="3">
    <location>
        <begin position="314"/>
        <end position="330"/>
    </location>
</feature>
<feature type="region of interest" description="Disordered" evidence="3">
    <location>
        <begin position="303"/>
        <end position="339"/>
    </location>
</feature>
<dbReference type="GO" id="GO:0045302">
    <property type="term" value="F:choloylglycine hydrolase activity"/>
    <property type="evidence" value="ECO:0007669"/>
    <property type="project" value="UniProtKB-EC"/>
</dbReference>
<dbReference type="AlphaFoldDB" id="A0AAD9DBY0"/>
<dbReference type="PANTHER" id="PTHR35527">
    <property type="entry name" value="CHOLOYLGLYCINE HYDROLASE"/>
    <property type="match status" value="1"/>
</dbReference>
<sequence>MGPGQVCEGMGIDVDTASDGMNEAGLGAHMFYLGEEDGTAYAEPSTTDDMNVNYMRLVRYILDNFATVQETVDALRQVRLTAGNLCFGEGRELGVHVAIEDATGDSAVIEHVGGEMQIYHGKNITVMTNEPAMNKQYELLKQFQPWGGDLVLPKNLPGSVASENRFVRLKYYIDYAPKPKSEAMAIAIIKSLIASTNVPFGAPVSCHRRIAIFLPLLRLSQPLLSLSDSIKAGFTRHGGRALLIAPISEVYYFGWLETPNIIWTDFSKIHKIGAFEERQPNLRLKPQYPKLVGDVVCEFKTEDGKAPAGCAQEAGKEKKRDKSPKTDKVLRGAVNVADK</sequence>
<gene>
    <name evidence="5" type="ORF">QTG54_009153</name>
</gene>
<dbReference type="Proteomes" id="UP001224775">
    <property type="component" value="Unassembled WGS sequence"/>
</dbReference>
<accession>A0AAD9DBY0</accession>
<evidence type="ECO:0000256" key="1">
    <source>
        <dbReference type="ARBA" id="ARBA00006625"/>
    </source>
</evidence>
<dbReference type="PANTHER" id="PTHR35527:SF2">
    <property type="entry name" value="HYDROLASE"/>
    <property type="match status" value="1"/>
</dbReference>
<organism evidence="5 6">
    <name type="scientific">Skeletonema marinoi</name>
    <dbReference type="NCBI Taxonomy" id="267567"/>
    <lineage>
        <taxon>Eukaryota</taxon>
        <taxon>Sar</taxon>
        <taxon>Stramenopiles</taxon>
        <taxon>Ochrophyta</taxon>
        <taxon>Bacillariophyta</taxon>
        <taxon>Coscinodiscophyceae</taxon>
        <taxon>Thalassiosirophycidae</taxon>
        <taxon>Thalassiosirales</taxon>
        <taxon>Skeletonemataceae</taxon>
        <taxon>Skeletonema</taxon>
        <taxon>Skeletonema marinoi-dohrnii complex</taxon>
    </lineage>
</organism>
<dbReference type="EC" id="3.5.1.24" evidence="5"/>
<comment type="caution">
    <text evidence="5">The sequence shown here is derived from an EMBL/GenBank/DDBJ whole genome shotgun (WGS) entry which is preliminary data.</text>
</comment>
<name>A0AAD9DBY0_9STRA</name>
<feature type="domain" description="Choloylglycine hydrolase/NAAA C-terminal" evidence="4">
    <location>
        <begin position="9"/>
        <end position="205"/>
    </location>
</feature>
<dbReference type="InterPro" id="IPR029132">
    <property type="entry name" value="CBAH/NAAA_C"/>
</dbReference>
<evidence type="ECO:0000256" key="2">
    <source>
        <dbReference type="ARBA" id="ARBA00022801"/>
    </source>
</evidence>
<evidence type="ECO:0000259" key="4">
    <source>
        <dbReference type="Pfam" id="PF02275"/>
    </source>
</evidence>
<dbReference type="InterPro" id="IPR052193">
    <property type="entry name" value="Peptidase_C59"/>
</dbReference>
<comment type="similarity">
    <text evidence="1">Belongs to the peptidase C59 family.</text>
</comment>
<evidence type="ECO:0000256" key="3">
    <source>
        <dbReference type="SAM" id="MobiDB-lite"/>
    </source>
</evidence>
<evidence type="ECO:0000313" key="6">
    <source>
        <dbReference type="Proteomes" id="UP001224775"/>
    </source>
</evidence>
<dbReference type="Pfam" id="PF02275">
    <property type="entry name" value="CBAH"/>
    <property type="match status" value="1"/>
</dbReference>
<protein>
    <submittedName>
        <fullName evidence="5">Choloylglycine hydrolase</fullName>
        <ecNumber evidence="5">3.5.1.24</ecNumber>
    </submittedName>
</protein>
<reference evidence="5" key="1">
    <citation type="submission" date="2023-06" db="EMBL/GenBank/DDBJ databases">
        <title>Survivors Of The Sea: Transcriptome response of Skeletonema marinoi to long-term dormancy.</title>
        <authorList>
            <person name="Pinder M.I.M."/>
            <person name="Kourtchenko O."/>
            <person name="Robertson E.K."/>
            <person name="Larsson T."/>
            <person name="Maumus F."/>
            <person name="Osuna-Cruz C.M."/>
            <person name="Vancaester E."/>
            <person name="Stenow R."/>
            <person name="Vandepoele K."/>
            <person name="Ploug H."/>
            <person name="Bruchert V."/>
            <person name="Godhe A."/>
            <person name="Topel M."/>
        </authorList>
    </citation>
    <scope>NUCLEOTIDE SEQUENCE</scope>
    <source>
        <strain evidence="5">R05AC</strain>
    </source>
</reference>